<accession>A0AAP0CC65</accession>
<proteinExistence type="predicted"/>
<comment type="caution">
    <text evidence="1">The sequence shown here is derived from an EMBL/GenBank/DDBJ whole genome shotgun (WGS) entry which is preliminary data.</text>
</comment>
<evidence type="ECO:0000313" key="1">
    <source>
        <dbReference type="EMBL" id="KAK9053725.1"/>
    </source>
</evidence>
<name>A0AAP0CC65_9ASTR</name>
<dbReference type="Proteomes" id="UP001408789">
    <property type="component" value="Unassembled WGS sequence"/>
</dbReference>
<keyword evidence="2" id="KW-1185">Reference proteome</keyword>
<protein>
    <submittedName>
        <fullName evidence="1">Uncharacterized protein</fullName>
    </submittedName>
</protein>
<dbReference type="AlphaFoldDB" id="A0AAP0CC65"/>
<evidence type="ECO:0000313" key="2">
    <source>
        <dbReference type="Proteomes" id="UP001408789"/>
    </source>
</evidence>
<reference evidence="1 2" key="1">
    <citation type="submission" date="2024-04" db="EMBL/GenBank/DDBJ databases">
        <title>The reference genome of an endangered Asteraceae, Deinandra increscens subsp. villosa, native to the Central Coast of California.</title>
        <authorList>
            <person name="Guilliams M."/>
            <person name="Hasenstab-Lehman K."/>
            <person name="Meyer R."/>
            <person name="Mcevoy S."/>
        </authorList>
    </citation>
    <scope>NUCLEOTIDE SEQUENCE [LARGE SCALE GENOMIC DNA]</scope>
    <source>
        <tissue evidence="1">Leaf</tissue>
    </source>
</reference>
<gene>
    <name evidence="1" type="ORF">SSX86_024799</name>
</gene>
<dbReference type="EMBL" id="JBCNJP010000025">
    <property type="protein sequence ID" value="KAK9053725.1"/>
    <property type="molecule type" value="Genomic_DNA"/>
</dbReference>
<sequence length="108" mass="12369">MFLNESELHGRQLKVAGKQTNVSGMKQFKGRRPAYILGSIHEGLPCPQCKLHMVTGFPDETPYDYRCNLDQIVGEMLMRVERCQFGFIMPCSSSCMSWSLAPYYFTSF</sequence>
<organism evidence="1 2">
    <name type="scientific">Deinandra increscens subsp. villosa</name>
    <dbReference type="NCBI Taxonomy" id="3103831"/>
    <lineage>
        <taxon>Eukaryota</taxon>
        <taxon>Viridiplantae</taxon>
        <taxon>Streptophyta</taxon>
        <taxon>Embryophyta</taxon>
        <taxon>Tracheophyta</taxon>
        <taxon>Spermatophyta</taxon>
        <taxon>Magnoliopsida</taxon>
        <taxon>eudicotyledons</taxon>
        <taxon>Gunneridae</taxon>
        <taxon>Pentapetalae</taxon>
        <taxon>asterids</taxon>
        <taxon>campanulids</taxon>
        <taxon>Asterales</taxon>
        <taxon>Asteraceae</taxon>
        <taxon>Asteroideae</taxon>
        <taxon>Heliantheae alliance</taxon>
        <taxon>Madieae</taxon>
        <taxon>Madiinae</taxon>
        <taxon>Deinandra</taxon>
    </lineage>
</organism>